<reference evidence="2 3" key="1">
    <citation type="submission" date="2024-07" db="EMBL/GenBank/DDBJ databases">
        <title>Section-level genome sequencing and comparative genomics of Aspergillus sections Usti and Cavernicolus.</title>
        <authorList>
            <consortium name="Lawrence Berkeley National Laboratory"/>
            <person name="Nybo J.L."/>
            <person name="Vesth T.C."/>
            <person name="Theobald S."/>
            <person name="Frisvad J.C."/>
            <person name="Larsen T.O."/>
            <person name="Kjaerboelling I."/>
            <person name="Rothschild-Mancinelli K."/>
            <person name="Lyhne E.K."/>
            <person name="Kogle M.E."/>
            <person name="Barry K."/>
            <person name="Clum A."/>
            <person name="Na H."/>
            <person name="Ledsgaard L."/>
            <person name="Lin J."/>
            <person name="Lipzen A."/>
            <person name="Kuo A."/>
            <person name="Riley R."/>
            <person name="Mondo S."/>
            <person name="LaButti K."/>
            <person name="Haridas S."/>
            <person name="Pangalinan J."/>
            <person name="Salamov A.A."/>
            <person name="Simmons B.A."/>
            <person name="Magnuson J.K."/>
            <person name="Chen J."/>
            <person name="Drula E."/>
            <person name="Henrissat B."/>
            <person name="Wiebenga A."/>
            <person name="Lubbers R.J."/>
            <person name="Gomes A.C."/>
            <person name="Macurrencykelacurrency M.R."/>
            <person name="Stajich J."/>
            <person name="Grigoriev I.V."/>
            <person name="Mortensen U.H."/>
            <person name="De vries R.P."/>
            <person name="Baker S.E."/>
            <person name="Andersen M.R."/>
        </authorList>
    </citation>
    <scope>NUCLEOTIDE SEQUENCE [LARGE SCALE GENOMIC DNA]</scope>
    <source>
        <strain evidence="2 3">CBS 756.74</strain>
    </source>
</reference>
<comment type="caution">
    <text evidence="2">The sequence shown here is derived from an EMBL/GenBank/DDBJ whole genome shotgun (WGS) entry which is preliminary data.</text>
</comment>
<sequence>MVHCPSGVLRSNRPRSREARLPQINRFGELQTRTVRRPGSIQSWSDYCGSFNLAVSREKIGLLALFGILLFLICFVFLGPFVCPFYSHFLPSTCSLSCEFSRVSELKFWSSTFPCHRLNRI</sequence>
<keyword evidence="3" id="KW-1185">Reference proteome</keyword>
<keyword evidence="1" id="KW-0812">Transmembrane</keyword>
<feature type="transmembrane region" description="Helical" evidence="1">
    <location>
        <begin position="60"/>
        <end position="82"/>
    </location>
</feature>
<dbReference type="Proteomes" id="UP001610444">
    <property type="component" value="Unassembled WGS sequence"/>
</dbReference>
<organism evidence="2 3">
    <name type="scientific">Aspergillus pseudodeflectus</name>
    <dbReference type="NCBI Taxonomy" id="176178"/>
    <lineage>
        <taxon>Eukaryota</taxon>
        <taxon>Fungi</taxon>
        <taxon>Dikarya</taxon>
        <taxon>Ascomycota</taxon>
        <taxon>Pezizomycotina</taxon>
        <taxon>Eurotiomycetes</taxon>
        <taxon>Eurotiomycetidae</taxon>
        <taxon>Eurotiales</taxon>
        <taxon>Aspergillaceae</taxon>
        <taxon>Aspergillus</taxon>
        <taxon>Aspergillus subgen. Nidulantes</taxon>
    </lineage>
</organism>
<name>A0ABR4L218_9EURO</name>
<evidence type="ECO:0000313" key="2">
    <source>
        <dbReference type="EMBL" id="KAL2858179.1"/>
    </source>
</evidence>
<keyword evidence="1" id="KW-0472">Membrane</keyword>
<evidence type="ECO:0000313" key="3">
    <source>
        <dbReference type="Proteomes" id="UP001610444"/>
    </source>
</evidence>
<dbReference type="RefSeq" id="XP_070903348.1">
    <property type="nucleotide sequence ID" value="XM_071036886.1"/>
</dbReference>
<proteinExistence type="predicted"/>
<gene>
    <name evidence="2" type="ORF">BJX68DRAFT_162219</name>
</gene>
<dbReference type="EMBL" id="JBFXLR010000005">
    <property type="protein sequence ID" value="KAL2858179.1"/>
    <property type="molecule type" value="Genomic_DNA"/>
</dbReference>
<evidence type="ECO:0000256" key="1">
    <source>
        <dbReference type="SAM" id="Phobius"/>
    </source>
</evidence>
<protein>
    <submittedName>
        <fullName evidence="2">Uncharacterized protein</fullName>
    </submittedName>
</protein>
<dbReference type="GeneID" id="98152050"/>
<accession>A0ABR4L218</accession>
<keyword evidence="1" id="KW-1133">Transmembrane helix</keyword>